<dbReference type="InterPro" id="IPR020583">
    <property type="entry name" value="Inositol_monoP_metal-BS"/>
</dbReference>
<dbReference type="EMBL" id="CP025791">
    <property type="protein sequence ID" value="AUP79220.1"/>
    <property type="molecule type" value="Genomic_DNA"/>
</dbReference>
<dbReference type="PRINTS" id="PR00377">
    <property type="entry name" value="IMPHPHTASES"/>
</dbReference>
<evidence type="ECO:0000256" key="1">
    <source>
        <dbReference type="ARBA" id="ARBA00022723"/>
    </source>
</evidence>
<dbReference type="Pfam" id="PF00459">
    <property type="entry name" value="Inositol_P"/>
    <property type="match status" value="1"/>
</dbReference>
<feature type="binding site" evidence="4">
    <location>
        <position position="95"/>
    </location>
    <ligand>
        <name>Mg(2+)</name>
        <dbReference type="ChEBI" id="CHEBI:18420"/>
        <label>1</label>
        <note>catalytic</note>
    </ligand>
</feature>
<dbReference type="PANTHER" id="PTHR20854:SF4">
    <property type="entry name" value="INOSITOL-1-MONOPHOSPHATASE-RELATED"/>
    <property type="match status" value="1"/>
</dbReference>
<evidence type="ECO:0000313" key="6">
    <source>
        <dbReference type="Proteomes" id="UP000235826"/>
    </source>
</evidence>
<keyword evidence="2" id="KW-0378">Hydrolase</keyword>
<dbReference type="RefSeq" id="WP_102755875.1">
    <property type="nucleotide sequence ID" value="NZ_CP025791.1"/>
</dbReference>
<dbReference type="InterPro" id="IPR000760">
    <property type="entry name" value="Inositol_monophosphatase-like"/>
</dbReference>
<keyword evidence="3 4" id="KW-0460">Magnesium</keyword>
<dbReference type="Gene3D" id="3.40.190.80">
    <property type="match status" value="1"/>
</dbReference>
<keyword evidence="6" id="KW-1185">Reference proteome</keyword>
<gene>
    <name evidence="5" type="ORF">C1H87_11100</name>
</gene>
<dbReference type="PROSITE" id="PS00629">
    <property type="entry name" value="IMP_1"/>
    <property type="match status" value="1"/>
</dbReference>
<feature type="binding site" evidence="4">
    <location>
        <position position="229"/>
    </location>
    <ligand>
        <name>Mg(2+)</name>
        <dbReference type="ChEBI" id="CHEBI:18420"/>
        <label>1</label>
        <note>catalytic</note>
    </ligand>
</feature>
<evidence type="ECO:0000256" key="4">
    <source>
        <dbReference type="PIRSR" id="PIRSR600760-2"/>
    </source>
</evidence>
<feature type="binding site" evidence="4">
    <location>
        <position position="92"/>
    </location>
    <ligand>
        <name>Mg(2+)</name>
        <dbReference type="ChEBI" id="CHEBI:18420"/>
        <label>1</label>
        <note>catalytic</note>
    </ligand>
</feature>
<evidence type="ECO:0000313" key="5">
    <source>
        <dbReference type="EMBL" id="AUP79220.1"/>
    </source>
</evidence>
<organism evidence="5 6">
    <name type="scientific">Flavivirga eckloniae</name>
    <dbReference type="NCBI Taxonomy" id="1803846"/>
    <lineage>
        <taxon>Bacteria</taxon>
        <taxon>Pseudomonadati</taxon>
        <taxon>Bacteroidota</taxon>
        <taxon>Flavobacteriia</taxon>
        <taxon>Flavobacteriales</taxon>
        <taxon>Flavobacteriaceae</taxon>
        <taxon>Flavivirga</taxon>
    </lineage>
</organism>
<evidence type="ECO:0000256" key="3">
    <source>
        <dbReference type="ARBA" id="ARBA00022842"/>
    </source>
</evidence>
<keyword evidence="1 4" id="KW-0479">Metal-binding</keyword>
<dbReference type="GO" id="GO:0046872">
    <property type="term" value="F:metal ion binding"/>
    <property type="evidence" value="ECO:0007669"/>
    <property type="project" value="UniProtKB-KW"/>
</dbReference>
<name>A0A2K9PQ68_9FLAO</name>
<feature type="binding site" evidence="4">
    <location>
        <position position="74"/>
    </location>
    <ligand>
        <name>Mg(2+)</name>
        <dbReference type="ChEBI" id="CHEBI:18420"/>
        <label>1</label>
        <note>catalytic</note>
    </ligand>
</feature>
<dbReference type="Proteomes" id="UP000235826">
    <property type="component" value="Chromosome"/>
</dbReference>
<dbReference type="GO" id="GO:0008934">
    <property type="term" value="F:inositol monophosphate 1-phosphatase activity"/>
    <property type="evidence" value="ECO:0007669"/>
    <property type="project" value="TreeGrafter"/>
</dbReference>
<dbReference type="SUPFAM" id="SSF56655">
    <property type="entry name" value="Carbohydrate phosphatase"/>
    <property type="match status" value="1"/>
</dbReference>
<dbReference type="OrthoDB" id="9772456at2"/>
<dbReference type="KEGG" id="fek:C1H87_11100"/>
<comment type="cofactor">
    <cofactor evidence="4">
        <name>Mg(2+)</name>
        <dbReference type="ChEBI" id="CHEBI:18420"/>
    </cofactor>
</comment>
<evidence type="ECO:0000256" key="2">
    <source>
        <dbReference type="ARBA" id="ARBA00022801"/>
    </source>
</evidence>
<dbReference type="Gene3D" id="3.30.540.10">
    <property type="entry name" value="Fructose-1,6-Bisphosphatase, subunit A, domain 1"/>
    <property type="match status" value="1"/>
</dbReference>
<proteinExistence type="predicted"/>
<sequence>MDLLQLNNIAIKAALSAGKIIQQYMSDDVPVEKKKAGTSYASQVVTEVDRACEKAILSHLLPTCKAFNLALLSEETEDDRSRFYEDFFWCIDPMDGTLAFINKQPGFSVSIALIAKDGTPYIGVVFDPNTNTLYYAIKGNGAYKNYSPWEIKHTNNHLTYVTDRKLKDTHQAAEIERLLNENVERLGLNGVKEIAGSGAVLNGILVLENGPACMLKLPKKENGGGSIWDFAATACIYQELGLPATNFEGGRLDLNIKDDTFMNHQGIYYANFIINK</sequence>
<accession>A0A2K9PQ68</accession>
<protein>
    <submittedName>
        <fullName evidence="5">Inositol monophosphatase</fullName>
    </submittedName>
</protein>
<reference evidence="5 6" key="1">
    <citation type="submission" date="2018-01" db="EMBL/GenBank/DDBJ databases">
        <title>Complete genome sequence of Flavivirga eckloniae ECD14 isolated from seaweed Ecklonia cava.</title>
        <authorList>
            <person name="Lee J.H."/>
            <person name="Baik K.S."/>
            <person name="Seong C.N."/>
        </authorList>
    </citation>
    <scope>NUCLEOTIDE SEQUENCE [LARGE SCALE GENOMIC DNA]</scope>
    <source>
        <strain evidence="5 6">ECD14</strain>
    </source>
</reference>
<dbReference type="GO" id="GO:0006020">
    <property type="term" value="P:inositol metabolic process"/>
    <property type="evidence" value="ECO:0007669"/>
    <property type="project" value="TreeGrafter"/>
</dbReference>
<dbReference type="GO" id="GO:0007165">
    <property type="term" value="P:signal transduction"/>
    <property type="evidence" value="ECO:0007669"/>
    <property type="project" value="TreeGrafter"/>
</dbReference>
<dbReference type="PANTHER" id="PTHR20854">
    <property type="entry name" value="INOSITOL MONOPHOSPHATASE"/>
    <property type="match status" value="1"/>
</dbReference>
<dbReference type="AlphaFoldDB" id="A0A2K9PQ68"/>